<keyword evidence="2" id="KW-0805">Transcription regulation</keyword>
<dbReference type="Pfam" id="PF13693">
    <property type="entry name" value="HTH_35"/>
    <property type="match status" value="1"/>
</dbReference>
<evidence type="ECO:0000256" key="4">
    <source>
        <dbReference type="ARBA" id="ARBA00023163"/>
    </source>
</evidence>
<dbReference type="Proteomes" id="UP001554567">
    <property type="component" value="Unassembled WGS sequence"/>
</dbReference>
<feature type="region of interest" description="Disordered" evidence="5">
    <location>
        <begin position="1"/>
        <end position="20"/>
    </location>
</feature>
<keyword evidence="8" id="KW-1185">Reference proteome</keyword>
<proteinExistence type="inferred from homology"/>
<evidence type="ECO:0000313" key="7">
    <source>
        <dbReference type="EMBL" id="MEW5290759.1"/>
    </source>
</evidence>
<comment type="caution">
    <text evidence="7">The sequence shown here is derived from an EMBL/GenBank/DDBJ whole genome shotgun (WGS) entry which is preliminary data.</text>
</comment>
<evidence type="ECO:0000256" key="5">
    <source>
        <dbReference type="SAM" id="MobiDB-lite"/>
    </source>
</evidence>
<organism evidence="7 8">
    <name type="scientific">Erwinia papayae</name>
    <dbReference type="NCBI Taxonomy" id="206499"/>
    <lineage>
        <taxon>Bacteria</taxon>
        <taxon>Pseudomonadati</taxon>
        <taxon>Pseudomonadota</taxon>
        <taxon>Gammaproteobacteria</taxon>
        <taxon>Enterobacterales</taxon>
        <taxon>Erwiniaceae</taxon>
        <taxon>Erwinia</taxon>
    </lineage>
</organism>
<sequence length="74" mass="8354">MSQGKDWHPSEVSAELKKRGRSVLRLSREPGLAESTLGNALYRHWLKGEIIIAVALGGIPSDIWPSRYPRRKET</sequence>
<reference evidence="7 8" key="1">
    <citation type="submission" date="2024-07" db="EMBL/GenBank/DDBJ databases">
        <authorList>
            <person name="Dulla G.F.J."/>
            <person name="Delorm J.G."/>
        </authorList>
    </citation>
    <scope>NUCLEOTIDE SEQUENCE [LARGE SCALE GENOMIC DNA]</scope>
    <source>
        <strain evidence="7 8">JGD 233</strain>
    </source>
</reference>
<feature type="domain" description="Ner winged helix-turn-helix DNA-binding" evidence="6">
    <location>
        <begin position="6"/>
        <end position="73"/>
    </location>
</feature>
<dbReference type="InterPro" id="IPR038722">
    <property type="entry name" value="Ner_HTH_dom"/>
</dbReference>
<evidence type="ECO:0000313" key="8">
    <source>
        <dbReference type="Proteomes" id="UP001554567"/>
    </source>
</evidence>
<protein>
    <submittedName>
        <fullName evidence="7">Helix-turn-helix domain-containing protein</fullName>
    </submittedName>
</protein>
<comment type="similarity">
    <text evidence="1">Belongs to the ner transcriptional regulatory family.</text>
</comment>
<evidence type="ECO:0000256" key="3">
    <source>
        <dbReference type="ARBA" id="ARBA00023125"/>
    </source>
</evidence>
<dbReference type="EMBL" id="JBFKZN010000008">
    <property type="protein sequence ID" value="MEW5290759.1"/>
    <property type="molecule type" value="Genomic_DNA"/>
</dbReference>
<name>A0ABV3N4L3_9GAMM</name>
<dbReference type="InterPro" id="IPR010982">
    <property type="entry name" value="Lambda_DNA-bd_dom_sf"/>
</dbReference>
<dbReference type="Gene3D" id="1.10.260.40">
    <property type="entry name" value="lambda repressor-like DNA-binding domains"/>
    <property type="match status" value="1"/>
</dbReference>
<dbReference type="SUPFAM" id="SSF47413">
    <property type="entry name" value="lambda repressor-like DNA-binding domains"/>
    <property type="match status" value="1"/>
</dbReference>
<gene>
    <name evidence="7" type="ORF">ABW286_16495</name>
</gene>
<feature type="compositionally biased region" description="Basic and acidic residues" evidence="5">
    <location>
        <begin position="1"/>
        <end position="17"/>
    </location>
</feature>
<evidence type="ECO:0000259" key="6">
    <source>
        <dbReference type="Pfam" id="PF13693"/>
    </source>
</evidence>
<evidence type="ECO:0000256" key="1">
    <source>
        <dbReference type="ARBA" id="ARBA00006157"/>
    </source>
</evidence>
<keyword evidence="3" id="KW-0238">DNA-binding</keyword>
<dbReference type="RefSeq" id="WP_367168130.1">
    <property type="nucleotide sequence ID" value="NZ_JBFKZN010000008.1"/>
</dbReference>
<keyword evidence="4" id="KW-0804">Transcription</keyword>
<accession>A0ABV3N4L3</accession>
<evidence type="ECO:0000256" key="2">
    <source>
        <dbReference type="ARBA" id="ARBA00023015"/>
    </source>
</evidence>